<dbReference type="InterPro" id="IPR003594">
    <property type="entry name" value="HATPase_dom"/>
</dbReference>
<dbReference type="EMBL" id="SMRU01000007">
    <property type="protein sequence ID" value="TDF97880.1"/>
    <property type="molecule type" value="Genomic_DNA"/>
</dbReference>
<dbReference type="AlphaFoldDB" id="A0A4R5KSP3"/>
<comment type="caution">
    <text evidence="7">The sequence shown here is derived from an EMBL/GenBank/DDBJ whole genome shotgun (WGS) entry which is preliminary data.</text>
</comment>
<feature type="domain" description="Histidine kinase" evidence="6">
    <location>
        <begin position="67"/>
        <end position="157"/>
    </location>
</feature>
<keyword evidence="4" id="KW-0418">Kinase</keyword>
<keyword evidence="3" id="KW-0808">Transferase</keyword>
<evidence type="ECO:0000256" key="4">
    <source>
        <dbReference type="ARBA" id="ARBA00022777"/>
    </source>
</evidence>
<evidence type="ECO:0000256" key="1">
    <source>
        <dbReference type="ARBA" id="ARBA00000085"/>
    </source>
</evidence>
<evidence type="ECO:0000259" key="6">
    <source>
        <dbReference type="PROSITE" id="PS50109"/>
    </source>
</evidence>
<dbReference type="GO" id="GO:0004673">
    <property type="term" value="F:protein histidine kinase activity"/>
    <property type="evidence" value="ECO:0007669"/>
    <property type="project" value="UniProtKB-EC"/>
</dbReference>
<comment type="catalytic activity">
    <reaction evidence="1">
        <text>ATP + protein L-histidine = ADP + protein N-phospho-L-histidine.</text>
        <dbReference type="EC" id="2.7.13.3"/>
    </reaction>
</comment>
<dbReference type="InterPro" id="IPR050482">
    <property type="entry name" value="Sensor_HK_TwoCompSys"/>
</dbReference>
<dbReference type="RefSeq" id="WP_133203640.1">
    <property type="nucleotide sequence ID" value="NZ_SMRU01000007.1"/>
</dbReference>
<evidence type="ECO:0000256" key="2">
    <source>
        <dbReference type="ARBA" id="ARBA00012438"/>
    </source>
</evidence>
<dbReference type="GO" id="GO:0005524">
    <property type="term" value="F:ATP binding"/>
    <property type="evidence" value="ECO:0007669"/>
    <property type="project" value="UniProtKB-KW"/>
</dbReference>
<organism evidence="7 8">
    <name type="scientific">Arthrobacter terricola</name>
    <dbReference type="NCBI Taxonomy" id="2547396"/>
    <lineage>
        <taxon>Bacteria</taxon>
        <taxon>Bacillati</taxon>
        <taxon>Actinomycetota</taxon>
        <taxon>Actinomycetes</taxon>
        <taxon>Micrococcales</taxon>
        <taxon>Micrococcaceae</taxon>
        <taxon>Arthrobacter</taxon>
    </lineage>
</organism>
<gene>
    <name evidence="7" type="ORF">E1809_07695</name>
</gene>
<dbReference type="PANTHER" id="PTHR24421">
    <property type="entry name" value="NITRATE/NITRITE SENSOR PROTEIN NARX-RELATED"/>
    <property type="match status" value="1"/>
</dbReference>
<keyword evidence="7" id="KW-0067">ATP-binding</keyword>
<accession>A0A4R5KSP3</accession>
<dbReference type="Pfam" id="PF02518">
    <property type="entry name" value="HATPase_c"/>
    <property type="match status" value="1"/>
</dbReference>
<dbReference type="Proteomes" id="UP000295511">
    <property type="component" value="Unassembled WGS sequence"/>
</dbReference>
<dbReference type="InterPro" id="IPR004358">
    <property type="entry name" value="Sig_transdc_His_kin-like_C"/>
</dbReference>
<name>A0A4R5KSP3_9MICC</name>
<sequence>MKTTPALNEVIAVNGVITDRQPVDFYALGLAGCIDRLAAPLRREGTEIHWETPHHGIDIPSSSASLLYQSAKEALSNALKYAHAHDITVRLAAVYHGVRLTVMDNGDGFDSHAEPAGDHHGYGLLLMSISVSEVGGEVSVVSTPGNGTSITVTLPLD</sequence>
<dbReference type="PRINTS" id="PR00344">
    <property type="entry name" value="BCTRLSENSOR"/>
</dbReference>
<dbReference type="SMART" id="SM00387">
    <property type="entry name" value="HATPase_c"/>
    <property type="match status" value="1"/>
</dbReference>
<evidence type="ECO:0000313" key="8">
    <source>
        <dbReference type="Proteomes" id="UP000295511"/>
    </source>
</evidence>
<proteinExistence type="predicted"/>
<keyword evidence="8" id="KW-1185">Reference proteome</keyword>
<evidence type="ECO:0000256" key="5">
    <source>
        <dbReference type="ARBA" id="ARBA00023012"/>
    </source>
</evidence>
<reference evidence="7 8" key="1">
    <citation type="submission" date="2019-03" db="EMBL/GenBank/DDBJ databases">
        <title>Whole genome sequence of Arthrobacter sp JH1-1.</title>
        <authorList>
            <person name="Trinh H.N."/>
        </authorList>
    </citation>
    <scope>NUCLEOTIDE SEQUENCE [LARGE SCALE GENOMIC DNA]</scope>
    <source>
        <strain evidence="7 8">JH1-1</strain>
    </source>
</reference>
<dbReference type="PROSITE" id="PS50109">
    <property type="entry name" value="HIS_KIN"/>
    <property type="match status" value="1"/>
</dbReference>
<dbReference type="GO" id="GO:0000160">
    <property type="term" value="P:phosphorelay signal transduction system"/>
    <property type="evidence" value="ECO:0007669"/>
    <property type="project" value="UniProtKB-KW"/>
</dbReference>
<protein>
    <recommendedName>
        <fullName evidence="2">histidine kinase</fullName>
        <ecNumber evidence="2">2.7.13.3</ecNumber>
    </recommendedName>
</protein>
<keyword evidence="5" id="KW-0902">Two-component regulatory system</keyword>
<dbReference type="EC" id="2.7.13.3" evidence="2"/>
<dbReference type="InterPro" id="IPR005467">
    <property type="entry name" value="His_kinase_dom"/>
</dbReference>
<dbReference type="CDD" id="cd16917">
    <property type="entry name" value="HATPase_UhpB-NarQ-NarX-like"/>
    <property type="match status" value="1"/>
</dbReference>
<dbReference type="OrthoDB" id="4792453at2"/>
<evidence type="ECO:0000313" key="7">
    <source>
        <dbReference type="EMBL" id="TDF97880.1"/>
    </source>
</evidence>
<keyword evidence="7" id="KW-0547">Nucleotide-binding</keyword>
<dbReference type="Gene3D" id="3.30.565.10">
    <property type="entry name" value="Histidine kinase-like ATPase, C-terminal domain"/>
    <property type="match status" value="1"/>
</dbReference>
<dbReference type="SUPFAM" id="SSF55874">
    <property type="entry name" value="ATPase domain of HSP90 chaperone/DNA topoisomerase II/histidine kinase"/>
    <property type="match status" value="1"/>
</dbReference>
<evidence type="ECO:0000256" key="3">
    <source>
        <dbReference type="ARBA" id="ARBA00022679"/>
    </source>
</evidence>
<dbReference type="InterPro" id="IPR036890">
    <property type="entry name" value="HATPase_C_sf"/>
</dbReference>